<dbReference type="InterPro" id="IPR001434">
    <property type="entry name" value="OmcB-like_DUF11"/>
</dbReference>
<dbReference type="Gene3D" id="2.60.40.1170">
    <property type="entry name" value="Mu homology domain, subdomain B"/>
    <property type="match status" value="1"/>
</dbReference>
<dbReference type="NCBIfam" id="TIGR01451">
    <property type="entry name" value="B_ant_repeat"/>
    <property type="match status" value="1"/>
</dbReference>
<dbReference type="InterPro" id="IPR047589">
    <property type="entry name" value="DUF11_rpt"/>
</dbReference>
<evidence type="ECO:0000313" key="3">
    <source>
        <dbReference type="EMBL" id="KKQ69201.1"/>
    </source>
</evidence>
<comment type="caution">
    <text evidence="3">The sequence shown here is derived from an EMBL/GenBank/DDBJ whole genome shotgun (WGS) entry which is preliminary data.</text>
</comment>
<organism evidence="3 4">
    <name type="scientific">Candidatus Shapirobacteria bacterium GW2011_GWE2_38_30</name>
    <dbReference type="NCBI Taxonomy" id="1618490"/>
    <lineage>
        <taxon>Bacteria</taxon>
        <taxon>Candidatus Shapironibacteriota</taxon>
    </lineage>
</organism>
<gene>
    <name evidence="3" type="ORF">US90_C0018G0045</name>
</gene>
<dbReference type="EMBL" id="LBUT01000018">
    <property type="protein sequence ID" value="KKQ69201.1"/>
    <property type="molecule type" value="Genomic_DNA"/>
</dbReference>
<accession>A0A0G0MWA5</accession>
<name>A0A0G0MWA5_9BACT</name>
<dbReference type="NCBIfam" id="TIGR01167">
    <property type="entry name" value="LPXTG_anchor"/>
    <property type="match status" value="1"/>
</dbReference>
<reference evidence="3 4" key="1">
    <citation type="journal article" date="2015" name="Nature">
        <title>rRNA introns, odd ribosomes, and small enigmatic genomes across a large radiation of phyla.</title>
        <authorList>
            <person name="Brown C.T."/>
            <person name="Hug L.A."/>
            <person name="Thomas B.C."/>
            <person name="Sharon I."/>
            <person name="Castelle C.J."/>
            <person name="Singh A."/>
            <person name="Wilkins M.J."/>
            <person name="Williams K.H."/>
            <person name="Banfield J.F."/>
        </authorList>
    </citation>
    <scope>NUCLEOTIDE SEQUENCE [LARGE SCALE GENOMIC DNA]</scope>
</reference>
<dbReference type="Proteomes" id="UP000034406">
    <property type="component" value="Unassembled WGS sequence"/>
</dbReference>
<proteinExistence type="predicted"/>
<dbReference type="Pfam" id="PF01345">
    <property type="entry name" value="DUF11"/>
    <property type="match status" value="1"/>
</dbReference>
<protein>
    <recommendedName>
        <fullName evidence="2">DUF11 domain-containing protein</fullName>
    </recommendedName>
</protein>
<feature type="chain" id="PRO_5002533663" description="DUF11 domain-containing protein" evidence="1">
    <location>
        <begin position="26"/>
        <end position="213"/>
    </location>
</feature>
<evidence type="ECO:0000256" key="1">
    <source>
        <dbReference type="SAM" id="SignalP"/>
    </source>
</evidence>
<feature type="signal peptide" evidence="1">
    <location>
        <begin position="1"/>
        <end position="25"/>
    </location>
</feature>
<sequence length="213" mass="23904">MKQVVKILTIVLLATVFLMPKTAMAQYYQPDEEVNQIVVDKQIKGLKESVWKDNYPSDFMVFGPNTQFEFKIIVKNTGNRNLTWIKVTDTLPPTVDYLYGRIEATFDKSTHQITWKIPEIKPGEQQVTIIGVRTKSKNLLPYSIKESINKVCAVAESNASDCDESRFFTNMGAAETPKTLPVTGSNDLITLIGLTMSSIGAAGYFFKKHLNQA</sequence>
<feature type="domain" description="DUF11" evidence="2">
    <location>
        <begin position="65"/>
        <end position="143"/>
    </location>
</feature>
<evidence type="ECO:0000259" key="2">
    <source>
        <dbReference type="Pfam" id="PF01345"/>
    </source>
</evidence>
<keyword evidence="1" id="KW-0732">Signal</keyword>
<dbReference type="AlphaFoldDB" id="A0A0G0MWA5"/>
<evidence type="ECO:0000313" key="4">
    <source>
        <dbReference type="Proteomes" id="UP000034406"/>
    </source>
</evidence>